<dbReference type="RefSeq" id="WP_172277583.1">
    <property type="nucleotide sequence ID" value="NZ_CASHFH010000029.1"/>
</dbReference>
<feature type="signal peptide" evidence="1">
    <location>
        <begin position="1"/>
        <end position="19"/>
    </location>
</feature>
<dbReference type="Gene3D" id="2.60.40.1930">
    <property type="match status" value="1"/>
</dbReference>
<keyword evidence="1" id="KW-0732">Signal</keyword>
<dbReference type="EMBL" id="JABKKF010000022">
    <property type="protein sequence ID" value="NPD93264.1"/>
    <property type="molecule type" value="Genomic_DNA"/>
</dbReference>
<organism evidence="2 3">
    <name type="scientific">Xylanibacter muris</name>
    <dbReference type="NCBI Taxonomy" id="2736290"/>
    <lineage>
        <taxon>Bacteria</taxon>
        <taxon>Pseudomonadati</taxon>
        <taxon>Bacteroidota</taxon>
        <taxon>Bacteroidia</taxon>
        <taxon>Bacteroidales</taxon>
        <taxon>Prevotellaceae</taxon>
        <taxon>Xylanibacter</taxon>
    </lineage>
</organism>
<proteinExistence type="predicted"/>
<name>A0ABX2AQL8_9BACT</name>
<keyword evidence="3" id="KW-1185">Reference proteome</keyword>
<feature type="chain" id="PRO_5045185706" evidence="1">
    <location>
        <begin position="20"/>
        <end position="503"/>
    </location>
</feature>
<evidence type="ECO:0000313" key="3">
    <source>
        <dbReference type="Proteomes" id="UP000714420"/>
    </source>
</evidence>
<comment type="caution">
    <text evidence="2">The sequence shown here is derived from an EMBL/GenBank/DDBJ whole genome shotgun (WGS) entry which is preliminary data.</text>
</comment>
<gene>
    <name evidence="2" type="ORF">HPS56_13180</name>
</gene>
<sequence>MKITITLFLASIITNIIQAQDIKPETTIDETVYMHLDNNGYFLNENIWFAAYTTDSQTNGSENSTKTLYVELLAPEGYVVKTQKYKMENGKCNGTIKLTPSLLSGLYEIRAYTKSMAIKSNPCYFSQVIPVYDENKNGDYSHRSIFARERNTKTTRKTVNALKMPCTNTKEQLAISYDTTQVKPFGKITIKIKGKPNYCYSIAVTDRKNMINTYGYKPALWTTKLEREKYKPLMEAELTPPARTYTNEEISLINIACKERMLCTIKKPIKPGNKEVIGLTHSSIHSSMDDALKLIKGKGFKEPTLRTETGWKSVALILELLLHWDYPYDMPFRVISIDGDYCGDRCIPEAKEIFDGPGFNYKDYKEIIIRTDSAICNAYGYAERPIKRIMNKATSSGFNARTSNHLGKPGIVVCLVSKTKEEDEKEIVNNNNSNRYEKYVAFPMPYYSNNTDSKDHRRTLYWNPNVRTDSKGKAKISFYNNSTCTGFAVSAEGITENGKPVVY</sequence>
<evidence type="ECO:0000256" key="1">
    <source>
        <dbReference type="SAM" id="SignalP"/>
    </source>
</evidence>
<reference evidence="2 3" key="1">
    <citation type="submission" date="2020-05" db="EMBL/GenBank/DDBJ databases">
        <title>Distinct polysaccharide utilization as determinants for interspecies competition between intestinal Prevotella spp.</title>
        <authorList>
            <person name="Galvez E.J.C."/>
            <person name="Iljazovic A."/>
            <person name="Strowig T."/>
        </authorList>
    </citation>
    <scope>NUCLEOTIDE SEQUENCE [LARGE SCALE GENOMIC DNA]</scope>
    <source>
        <strain evidence="2 3">PMUR</strain>
    </source>
</reference>
<accession>A0ABX2AQL8</accession>
<dbReference type="Proteomes" id="UP000714420">
    <property type="component" value="Unassembled WGS sequence"/>
</dbReference>
<evidence type="ECO:0000313" key="2">
    <source>
        <dbReference type="EMBL" id="NPD93264.1"/>
    </source>
</evidence>
<protein>
    <submittedName>
        <fullName evidence="2">Uncharacterized protein</fullName>
    </submittedName>
</protein>